<dbReference type="PANTHER" id="PTHR34069">
    <property type="entry name" value="3-OXOACYL-[ACYL-CARRIER-PROTEIN] SYNTHASE 3"/>
    <property type="match status" value="1"/>
</dbReference>
<keyword evidence="6" id="KW-1185">Reference proteome</keyword>
<name>A0A4S2AW64_9BACE</name>
<dbReference type="Pfam" id="PF08541">
    <property type="entry name" value="ACP_syn_III_C"/>
    <property type="match status" value="1"/>
</dbReference>
<dbReference type="GO" id="GO:0006633">
    <property type="term" value="P:fatty acid biosynthetic process"/>
    <property type="evidence" value="ECO:0007669"/>
    <property type="project" value="InterPro"/>
</dbReference>
<evidence type="ECO:0000259" key="3">
    <source>
        <dbReference type="Pfam" id="PF08541"/>
    </source>
</evidence>
<dbReference type="NCBIfam" id="NF006829">
    <property type="entry name" value="PRK09352.1"/>
    <property type="match status" value="1"/>
</dbReference>
<dbReference type="RefSeq" id="WP_136010403.1">
    <property type="nucleotide sequence ID" value="NZ_SRYZ01000022.1"/>
</dbReference>
<gene>
    <name evidence="5" type="ORF">E5355_10945</name>
</gene>
<dbReference type="Pfam" id="PF08545">
    <property type="entry name" value="ACP_syn_III"/>
    <property type="match status" value="1"/>
</dbReference>
<evidence type="ECO:0000256" key="2">
    <source>
        <dbReference type="ARBA" id="ARBA00023315"/>
    </source>
</evidence>
<dbReference type="EMBL" id="SRYZ01000022">
    <property type="protein sequence ID" value="TGY04934.1"/>
    <property type="molecule type" value="Genomic_DNA"/>
</dbReference>
<proteinExistence type="predicted"/>
<evidence type="ECO:0000313" key="5">
    <source>
        <dbReference type="EMBL" id="TGY04934.1"/>
    </source>
</evidence>
<feature type="domain" description="Beta-ketoacyl-[acyl-carrier-protein] synthase III N-terminal" evidence="4">
    <location>
        <begin position="108"/>
        <end position="185"/>
    </location>
</feature>
<feature type="domain" description="Beta-ketoacyl-[acyl-carrier-protein] synthase III C-terminal" evidence="3">
    <location>
        <begin position="244"/>
        <end position="332"/>
    </location>
</feature>
<dbReference type="GO" id="GO:0044550">
    <property type="term" value="P:secondary metabolite biosynthetic process"/>
    <property type="evidence" value="ECO:0007669"/>
    <property type="project" value="TreeGrafter"/>
</dbReference>
<dbReference type="Gene3D" id="3.40.47.10">
    <property type="match status" value="1"/>
</dbReference>
<dbReference type="InterPro" id="IPR016039">
    <property type="entry name" value="Thiolase-like"/>
</dbReference>
<keyword evidence="2" id="KW-0012">Acyltransferase</keyword>
<accession>A0A4S2AW64</accession>
<organism evidence="5 6">
    <name type="scientific">Bacteroides muris</name>
    <name type="common">ex Afrizal et al. 2022</name>
    <dbReference type="NCBI Taxonomy" id="2516960"/>
    <lineage>
        <taxon>Bacteria</taxon>
        <taxon>Pseudomonadati</taxon>
        <taxon>Bacteroidota</taxon>
        <taxon>Bacteroidia</taxon>
        <taxon>Bacteroidales</taxon>
        <taxon>Bacteroidaceae</taxon>
        <taxon>Bacteroides</taxon>
    </lineage>
</organism>
<dbReference type="CDD" id="cd00830">
    <property type="entry name" value="KAS_III"/>
    <property type="match status" value="1"/>
</dbReference>
<dbReference type="AlphaFoldDB" id="A0A4S2AW64"/>
<protein>
    <submittedName>
        <fullName evidence="5">Ketoacyl-ACP synthase III</fullName>
    </submittedName>
</protein>
<dbReference type="Proteomes" id="UP000310532">
    <property type="component" value="Unassembled WGS sequence"/>
</dbReference>
<dbReference type="SUPFAM" id="SSF53901">
    <property type="entry name" value="Thiolase-like"/>
    <property type="match status" value="1"/>
</dbReference>
<dbReference type="GO" id="GO:0004315">
    <property type="term" value="F:3-oxoacyl-[acyl-carrier-protein] synthase activity"/>
    <property type="evidence" value="ECO:0007669"/>
    <property type="project" value="InterPro"/>
</dbReference>
<evidence type="ECO:0000259" key="4">
    <source>
        <dbReference type="Pfam" id="PF08545"/>
    </source>
</evidence>
<dbReference type="InterPro" id="IPR013747">
    <property type="entry name" value="ACP_syn_III_C"/>
</dbReference>
<comment type="caution">
    <text evidence="5">The sequence shown here is derived from an EMBL/GenBank/DDBJ whole genome shotgun (WGS) entry which is preliminary data.</text>
</comment>
<evidence type="ECO:0000256" key="1">
    <source>
        <dbReference type="ARBA" id="ARBA00022679"/>
    </source>
</evidence>
<evidence type="ECO:0000313" key="6">
    <source>
        <dbReference type="Proteomes" id="UP000310532"/>
    </source>
</evidence>
<dbReference type="PANTHER" id="PTHR34069:SF2">
    <property type="entry name" value="BETA-KETOACYL-[ACYL-CARRIER-PROTEIN] SYNTHASE III"/>
    <property type="match status" value="1"/>
</dbReference>
<reference evidence="5 6" key="1">
    <citation type="submission" date="2019-04" db="EMBL/GenBank/DDBJ databases">
        <title>Microbes associate with the intestines of laboratory mice.</title>
        <authorList>
            <person name="Navarre W."/>
            <person name="Wong E."/>
            <person name="Huang K."/>
            <person name="Tropini C."/>
            <person name="Ng K."/>
            <person name="Yu B."/>
        </authorList>
    </citation>
    <scope>NUCLEOTIDE SEQUENCE [LARGE SCALE GENOMIC DNA]</scope>
    <source>
        <strain evidence="5 6">NM69_E16B</strain>
    </source>
</reference>
<sequence length="334" mass="36504">MGAYIKAISYYLPETVLTNEALVREFPEWSVDKVAQKVGVHSRHLAGEHETAGDMAERAARRLFDEYTIDPKEVDFLLLCTQSPDYFFPSTACILQNRLGLRTDVGAFDYNLGCSGCVYGLAVAKGLIAGGIARNVLLLTAETYNKYLHPSDKSNRSIFGDGAAACLISTDGFAKIGAFGMGTDGSGAEHLILKTGAARWKMATGLSVTDDEGHVWHDDYLYMNGGAVFNFTLEVVPALLRLVLERNEMQKEGIDYFVFHQANKFMLNTIRKVCGLSKDKFYVNLETTGNTVSSTVMIGLKDCMDMGIVKSGMSVMIAGFGVGLSWSGTVLKFK</sequence>
<keyword evidence="1" id="KW-0808">Transferase</keyword>
<dbReference type="InterPro" id="IPR013751">
    <property type="entry name" value="ACP_syn_III_N"/>
</dbReference>